<dbReference type="EMBL" id="MAAF01000089">
    <property type="protein sequence ID" value="OUR77400.1"/>
    <property type="molecule type" value="Genomic_DNA"/>
</dbReference>
<name>A0A1Y5E5A6_COLPS</name>
<comment type="caution">
    <text evidence="1">The sequence shown here is derived from an EMBL/GenBank/DDBJ whole genome shotgun (WGS) entry which is preliminary data.</text>
</comment>
<dbReference type="Proteomes" id="UP000243053">
    <property type="component" value="Unassembled WGS sequence"/>
</dbReference>
<dbReference type="Pfam" id="PF11993">
    <property type="entry name" value="VC2046"/>
    <property type="match status" value="1"/>
</dbReference>
<dbReference type="AlphaFoldDB" id="A0A1Y5E5A6"/>
<gene>
    <name evidence="1" type="ORF">A9Q75_15205</name>
</gene>
<dbReference type="InterPro" id="IPR021879">
    <property type="entry name" value="VC2046_fam"/>
</dbReference>
<accession>A0A1Y5E5A6</accession>
<protein>
    <recommendedName>
        <fullName evidence="3">Ribosomal protein S4P</fullName>
    </recommendedName>
</protein>
<evidence type="ECO:0000313" key="2">
    <source>
        <dbReference type="Proteomes" id="UP000243053"/>
    </source>
</evidence>
<organism evidence="1 2">
    <name type="scientific">Colwellia psychrerythraea</name>
    <name type="common">Vibrio psychroerythus</name>
    <dbReference type="NCBI Taxonomy" id="28229"/>
    <lineage>
        <taxon>Bacteria</taxon>
        <taxon>Pseudomonadati</taxon>
        <taxon>Pseudomonadota</taxon>
        <taxon>Gammaproteobacteria</taxon>
        <taxon>Alteromonadales</taxon>
        <taxon>Colwelliaceae</taxon>
        <taxon>Colwellia</taxon>
    </lineage>
</organism>
<evidence type="ECO:0008006" key="3">
    <source>
        <dbReference type="Google" id="ProtNLM"/>
    </source>
</evidence>
<reference evidence="2" key="1">
    <citation type="journal article" date="2017" name="Proc. Natl. Acad. Sci. U.S.A.">
        <title>Simulation of Deepwater Horizon oil plume reveals substrate specialization within a complex community of hydrocarbon degraders.</title>
        <authorList>
            <person name="Hu P."/>
            <person name="Dubinsky E.A."/>
            <person name="Probst A.J."/>
            <person name="Wang J."/>
            <person name="Sieber C.M.K."/>
            <person name="Tom L.M."/>
            <person name="Gardinali P."/>
            <person name="Banfield J.F."/>
            <person name="Atlas R.M."/>
            <person name="Andersen G.L."/>
        </authorList>
    </citation>
    <scope>NUCLEOTIDE SEQUENCE [LARGE SCALE GENOMIC DNA]</scope>
</reference>
<evidence type="ECO:0000313" key="1">
    <source>
        <dbReference type="EMBL" id="OUR77400.1"/>
    </source>
</evidence>
<proteinExistence type="predicted"/>
<sequence length="205" mass="22813">MVKSSAGQLATDFSSTSVLLHELQLGEQLNESVEQTRRADFSLMLAMLADDVREQSQFLLPQTKEATPADLSNIALRKQFNLPDKAALALTTPDDVKQFNQVQTIVDNDLANIHLTNAMMPKPLAFRDNKKHIDTQVLNNTSLFTQLKHKQAAEINQAHNNQLQENQLNSAAIETDKPLSQSLNFNAKAWLDGIQQSLVKAPLLN</sequence>